<evidence type="ECO:0000256" key="1">
    <source>
        <dbReference type="SAM" id="MobiDB-lite"/>
    </source>
</evidence>
<protein>
    <recommendedName>
        <fullName evidence="2">Rho-GAP domain-containing protein</fullName>
    </recommendedName>
</protein>
<dbReference type="PANTHER" id="PTHR12783">
    <property type="entry name" value="RALA BINDING PROTEIN 1 RALBP1"/>
    <property type="match status" value="1"/>
</dbReference>
<dbReference type="GO" id="GO:0031267">
    <property type="term" value="F:small GTPase binding"/>
    <property type="evidence" value="ECO:0007669"/>
    <property type="project" value="InterPro"/>
</dbReference>
<dbReference type="InterPro" id="IPR008936">
    <property type="entry name" value="Rho_GTPase_activation_prot"/>
</dbReference>
<evidence type="ECO:0000313" key="3">
    <source>
        <dbReference type="EMBL" id="KAF2671290.1"/>
    </source>
</evidence>
<dbReference type="GO" id="GO:0005096">
    <property type="term" value="F:GTPase activator activity"/>
    <property type="evidence" value="ECO:0007669"/>
    <property type="project" value="InterPro"/>
</dbReference>
<name>A0A6A6UHK8_9PEZI</name>
<keyword evidence="4" id="KW-1185">Reference proteome</keyword>
<feature type="compositionally biased region" description="Polar residues" evidence="1">
    <location>
        <begin position="179"/>
        <end position="189"/>
    </location>
</feature>
<gene>
    <name evidence="3" type="ORF">BT63DRAFT_212779</name>
</gene>
<feature type="compositionally biased region" description="Basic and acidic residues" evidence="1">
    <location>
        <begin position="1"/>
        <end position="13"/>
    </location>
</feature>
<feature type="compositionally biased region" description="Basic and acidic residues" evidence="1">
    <location>
        <begin position="717"/>
        <end position="731"/>
    </location>
</feature>
<dbReference type="InterPro" id="IPR000198">
    <property type="entry name" value="RhoGAP_dom"/>
</dbReference>
<evidence type="ECO:0000313" key="4">
    <source>
        <dbReference type="Proteomes" id="UP000799302"/>
    </source>
</evidence>
<feature type="compositionally biased region" description="Basic residues" evidence="1">
    <location>
        <begin position="14"/>
        <end position="35"/>
    </location>
</feature>
<dbReference type="AlphaFoldDB" id="A0A6A6UHK8"/>
<feature type="compositionally biased region" description="Basic residues" evidence="1">
    <location>
        <begin position="323"/>
        <end position="332"/>
    </location>
</feature>
<feature type="compositionally biased region" description="Polar residues" evidence="1">
    <location>
        <begin position="284"/>
        <end position="300"/>
    </location>
</feature>
<feature type="compositionally biased region" description="Low complexity" evidence="1">
    <location>
        <begin position="36"/>
        <end position="48"/>
    </location>
</feature>
<feature type="region of interest" description="Disordered" evidence="1">
    <location>
        <begin position="278"/>
        <end position="455"/>
    </location>
</feature>
<feature type="compositionally biased region" description="Polar residues" evidence="1">
    <location>
        <begin position="784"/>
        <end position="802"/>
    </location>
</feature>
<dbReference type="SUPFAM" id="SSF48350">
    <property type="entry name" value="GTPase activation domain, GAP"/>
    <property type="match status" value="1"/>
</dbReference>
<evidence type="ECO:0000259" key="2">
    <source>
        <dbReference type="PROSITE" id="PS50238"/>
    </source>
</evidence>
<organism evidence="3 4">
    <name type="scientific">Microthyrium microscopicum</name>
    <dbReference type="NCBI Taxonomy" id="703497"/>
    <lineage>
        <taxon>Eukaryota</taxon>
        <taxon>Fungi</taxon>
        <taxon>Dikarya</taxon>
        <taxon>Ascomycota</taxon>
        <taxon>Pezizomycotina</taxon>
        <taxon>Dothideomycetes</taxon>
        <taxon>Dothideomycetes incertae sedis</taxon>
        <taxon>Microthyriales</taxon>
        <taxon>Microthyriaceae</taxon>
        <taxon>Microthyrium</taxon>
    </lineage>
</organism>
<dbReference type="SMART" id="SM00324">
    <property type="entry name" value="RhoGAP"/>
    <property type="match status" value="1"/>
</dbReference>
<feature type="region of interest" description="Disordered" evidence="1">
    <location>
        <begin position="1"/>
        <end position="103"/>
    </location>
</feature>
<dbReference type="Gene3D" id="1.10.555.10">
    <property type="entry name" value="Rho GTPase activation protein"/>
    <property type="match status" value="1"/>
</dbReference>
<reference evidence="3" key="1">
    <citation type="journal article" date="2020" name="Stud. Mycol.">
        <title>101 Dothideomycetes genomes: a test case for predicting lifestyles and emergence of pathogens.</title>
        <authorList>
            <person name="Haridas S."/>
            <person name="Albert R."/>
            <person name="Binder M."/>
            <person name="Bloem J."/>
            <person name="Labutti K."/>
            <person name="Salamov A."/>
            <person name="Andreopoulos B."/>
            <person name="Baker S."/>
            <person name="Barry K."/>
            <person name="Bills G."/>
            <person name="Bluhm B."/>
            <person name="Cannon C."/>
            <person name="Castanera R."/>
            <person name="Culley D."/>
            <person name="Daum C."/>
            <person name="Ezra D."/>
            <person name="Gonzalez J."/>
            <person name="Henrissat B."/>
            <person name="Kuo A."/>
            <person name="Liang C."/>
            <person name="Lipzen A."/>
            <person name="Lutzoni F."/>
            <person name="Magnuson J."/>
            <person name="Mondo S."/>
            <person name="Nolan M."/>
            <person name="Ohm R."/>
            <person name="Pangilinan J."/>
            <person name="Park H.-J."/>
            <person name="Ramirez L."/>
            <person name="Alfaro M."/>
            <person name="Sun H."/>
            <person name="Tritt A."/>
            <person name="Yoshinaga Y."/>
            <person name="Zwiers L.-H."/>
            <person name="Turgeon B."/>
            <person name="Goodwin S."/>
            <person name="Spatafora J."/>
            <person name="Crous P."/>
            <person name="Grigoriev I."/>
        </authorList>
    </citation>
    <scope>NUCLEOTIDE SEQUENCE</scope>
    <source>
        <strain evidence="3">CBS 115976</strain>
    </source>
</reference>
<accession>A0A6A6UHK8</accession>
<feature type="compositionally biased region" description="Polar residues" evidence="1">
    <location>
        <begin position="85"/>
        <end position="94"/>
    </location>
</feature>
<proteinExistence type="predicted"/>
<feature type="region of interest" description="Disordered" evidence="1">
    <location>
        <begin position="130"/>
        <end position="266"/>
    </location>
</feature>
<dbReference type="Pfam" id="PF00620">
    <property type="entry name" value="RhoGAP"/>
    <property type="match status" value="1"/>
</dbReference>
<dbReference type="InterPro" id="IPR039767">
    <property type="entry name" value="RALBP1"/>
</dbReference>
<feature type="compositionally biased region" description="Basic and acidic residues" evidence="1">
    <location>
        <begin position="439"/>
        <end position="455"/>
    </location>
</feature>
<dbReference type="Proteomes" id="UP000799302">
    <property type="component" value="Unassembled WGS sequence"/>
</dbReference>
<dbReference type="PROSITE" id="PS50238">
    <property type="entry name" value="RHOGAP"/>
    <property type="match status" value="1"/>
</dbReference>
<feature type="compositionally biased region" description="Low complexity" evidence="1">
    <location>
        <begin position="737"/>
        <end position="754"/>
    </location>
</feature>
<sequence>MNIEQAERSDISKLSRHSSLRTLQRRIFAHTHGRSKSSVAPSSSFPPSRNVPTQAPPVPSSLAPQASRQSRLQLQPPPPRSSPSHLDTSEQLQPSLGRKTSLARRLSISSRAVVASINRSIKPQIPLPVNQATLSDRGNGEITVDPESHNLPPNKRLRKKMRTPNLGISVQRDAPDRNTGISPLSSPRTPHTPAGPHSPFNQSFAEGYDAHQHSPITAVPRHPSPKPNNKSAKSFFSNPIASRSTSKIPKQDSPVRNNPSASSAMSGGAMAQVYNLNRGMGSSPELTVSNIHSQDGSSITPGDDRSPSALHNPDNLMAAPNLPKKKSSKHKFTLGLGRKASIKDDENMIPESRNAAPQKSKIKRETRQDRSTRDKPSSTLRNQSVDRQTWEDPIPTPTFNAPPMTLPPQHNGRSVGTRAADGFGRAAKGLLGKLSTRSNDPKDAPDYKEQKAKAERDAVAAQQAHLTKSYNIVNLPLKEQTRRTRICKRLEECKDKTEFWLPAVAYRCIDYLNDKGMAHEGLYRVPGSEREIRQWIWRFDNELDIDLLAEEELYDVNTISSMFKAWLRDLPDEVFPKALQHRIAGSIPSISEQQGAPEILKHELSQLPPFNYYLLFAVTAHITMLLNSSKENKMTFHNLCVCFMPAMKMEMPCFQWLILDWKNCWRGCSTERDYLEAEYAAIENPDTEHEPVAPRSMPVQHFDKYPPPQLKSQDSQDSTRSRRDQSTDRGRPQHTVSAPHSSSQSPAPRPATSPIGPNPDGEGGLGSNDPHQSSRTKNRPAQLEPSTMSSSRRGSEPTTQPQFGPRANRNGNTRQDDVAEGQKDRLLDLPELSPMQPLSPFGNLDKQAQHP</sequence>
<feature type="compositionally biased region" description="Polar residues" evidence="1">
    <location>
        <begin position="227"/>
        <end position="259"/>
    </location>
</feature>
<dbReference type="OrthoDB" id="185175at2759"/>
<feature type="region of interest" description="Disordered" evidence="1">
    <location>
        <begin position="685"/>
        <end position="851"/>
    </location>
</feature>
<dbReference type="PANTHER" id="PTHR12783:SF5">
    <property type="entry name" value="RALA-BINDING PROTEIN 1"/>
    <property type="match status" value="1"/>
</dbReference>
<feature type="compositionally biased region" description="Basic and acidic residues" evidence="1">
    <location>
        <begin position="363"/>
        <end position="376"/>
    </location>
</feature>
<feature type="compositionally biased region" description="Polar residues" evidence="1">
    <location>
        <begin position="377"/>
        <end position="387"/>
    </location>
</feature>
<feature type="domain" description="Rho-GAP" evidence="2">
    <location>
        <begin position="488"/>
        <end position="693"/>
    </location>
</feature>
<dbReference type="EMBL" id="MU004233">
    <property type="protein sequence ID" value="KAF2671290.1"/>
    <property type="molecule type" value="Genomic_DNA"/>
</dbReference>
<dbReference type="GO" id="GO:0007264">
    <property type="term" value="P:small GTPase-mediated signal transduction"/>
    <property type="evidence" value="ECO:0007669"/>
    <property type="project" value="InterPro"/>
</dbReference>
<feature type="compositionally biased region" description="Basic and acidic residues" evidence="1">
    <location>
        <begin position="814"/>
        <end position="828"/>
    </location>
</feature>